<evidence type="ECO:0000313" key="1">
    <source>
        <dbReference type="EMBL" id="GBN62602.1"/>
    </source>
</evidence>
<comment type="caution">
    <text evidence="1">The sequence shown here is derived from an EMBL/GenBank/DDBJ whole genome shotgun (WGS) entry which is preliminary data.</text>
</comment>
<organism evidence="1 2">
    <name type="scientific">Araneus ventricosus</name>
    <name type="common">Orbweaver spider</name>
    <name type="synonym">Epeira ventricosa</name>
    <dbReference type="NCBI Taxonomy" id="182803"/>
    <lineage>
        <taxon>Eukaryota</taxon>
        <taxon>Metazoa</taxon>
        <taxon>Ecdysozoa</taxon>
        <taxon>Arthropoda</taxon>
        <taxon>Chelicerata</taxon>
        <taxon>Arachnida</taxon>
        <taxon>Araneae</taxon>
        <taxon>Araneomorphae</taxon>
        <taxon>Entelegynae</taxon>
        <taxon>Araneoidea</taxon>
        <taxon>Araneidae</taxon>
        <taxon>Araneus</taxon>
    </lineage>
</organism>
<gene>
    <name evidence="1" type="ORF">AVEN_177344_1</name>
</gene>
<accession>A0A4Y2QH24</accession>
<dbReference type="AlphaFoldDB" id="A0A4Y2QH24"/>
<keyword evidence="2" id="KW-1185">Reference proteome</keyword>
<protein>
    <submittedName>
        <fullName evidence="1">Uncharacterized protein</fullName>
    </submittedName>
</protein>
<name>A0A4Y2QH24_ARAVE</name>
<proteinExistence type="predicted"/>
<evidence type="ECO:0000313" key="2">
    <source>
        <dbReference type="Proteomes" id="UP000499080"/>
    </source>
</evidence>
<dbReference type="EMBL" id="BGPR01013862">
    <property type="protein sequence ID" value="GBN62602.1"/>
    <property type="molecule type" value="Genomic_DNA"/>
</dbReference>
<sequence length="110" mass="12724">MFLMLSYYNNVIRINPGLDVSPRNTVSINRSNVAGRYKGPERHCAKLPGPCPLVKNFSSIFRLDQAPEYPRCDRSMSRNHCGFPFKTSRFSSIQVVEDNYRYHVSFNFPT</sequence>
<reference evidence="1 2" key="1">
    <citation type="journal article" date="2019" name="Sci. Rep.">
        <title>Orb-weaving spider Araneus ventricosus genome elucidates the spidroin gene catalogue.</title>
        <authorList>
            <person name="Kono N."/>
            <person name="Nakamura H."/>
            <person name="Ohtoshi R."/>
            <person name="Moran D.A.P."/>
            <person name="Shinohara A."/>
            <person name="Yoshida Y."/>
            <person name="Fujiwara M."/>
            <person name="Mori M."/>
            <person name="Tomita M."/>
            <person name="Arakawa K."/>
        </authorList>
    </citation>
    <scope>NUCLEOTIDE SEQUENCE [LARGE SCALE GENOMIC DNA]</scope>
</reference>
<dbReference type="Proteomes" id="UP000499080">
    <property type="component" value="Unassembled WGS sequence"/>
</dbReference>